<accession>A0A517NTD2</accession>
<evidence type="ECO:0000313" key="2">
    <source>
        <dbReference type="EMBL" id="QDT10384.1"/>
    </source>
</evidence>
<gene>
    <name evidence="2" type="ORF">K239x_23400</name>
</gene>
<dbReference type="RefSeq" id="WP_145417930.1">
    <property type="nucleotide sequence ID" value="NZ_CP036526.1"/>
</dbReference>
<keyword evidence="3" id="KW-1185">Reference proteome</keyword>
<name>A0A517NTD2_9BACT</name>
<organism evidence="2 3">
    <name type="scientific">Stieleria marina</name>
    <dbReference type="NCBI Taxonomy" id="1930275"/>
    <lineage>
        <taxon>Bacteria</taxon>
        <taxon>Pseudomonadati</taxon>
        <taxon>Planctomycetota</taxon>
        <taxon>Planctomycetia</taxon>
        <taxon>Pirellulales</taxon>
        <taxon>Pirellulaceae</taxon>
        <taxon>Stieleria</taxon>
    </lineage>
</organism>
<dbReference type="OrthoDB" id="9807941at2"/>
<proteinExistence type="predicted"/>
<sequence>MFQLSSLLAYSDLGLLLAVIGVYVFFAALWLVYVTTERSAKGTIETEKRIERLRHETIQEIANARALQHQSAATVAPHMAGEAIADVSNQLRSEVTTVRDIAMMNANKLAELAAANAALMEKIEAHTSLLDAHVEEFHVEETLDDNVVESFEVDTESMIDEPEPAAPVFKLFSPSDESELEEISVNDDLSAHDPELGLVYYQRPETPDDLTRIWGVGATNQDLLNENGVFFFHQVAAWTESHIAKFNDILCFRGRIEREDWVGQAKRLSTSGTSTHRDAA</sequence>
<dbReference type="EMBL" id="CP036526">
    <property type="protein sequence ID" value="QDT10384.1"/>
    <property type="molecule type" value="Genomic_DNA"/>
</dbReference>
<keyword evidence="1" id="KW-0812">Transmembrane</keyword>
<evidence type="ECO:0000256" key="1">
    <source>
        <dbReference type="SAM" id="Phobius"/>
    </source>
</evidence>
<protein>
    <submittedName>
        <fullName evidence="2">NADH dehydrogenase subunit E</fullName>
    </submittedName>
</protein>
<dbReference type="Proteomes" id="UP000319817">
    <property type="component" value="Chromosome"/>
</dbReference>
<reference evidence="2 3" key="1">
    <citation type="submission" date="2019-02" db="EMBL/GenBank/DDBJ databases">
        <title>Deep-cultivation of Planctomycetes and their phenomic and genomic characterization uncovers novel biology.</title>
        <authorList>
            <person name="Wiegand S."/>
            <person name="Jogler M."/>
            <person name="Boedeker C."/>
            <person name="Pinto D."/>
            <person name="Vollmers J."/>
            <person name="Rivas-Marin E."/>
            <person name="Kohn T."/>
            <person name="Peeters S.H."/>
            <person name="Heuer A."/>
            <person name="Rast P."/>
            <person name="Oberbeckmann S."/>
            <person name="Bunk B."/>
            <person name="Jeske O."/>
            <person name="Meyerdierks A."/>
            <person name="Storesund J.E."/>
            <person name="Kallscheuer N."/>
            <person name="Luecker S."/>
            <person name="Lage O.M."/>
            <person name="Pohl T."/>
            <person name="Merkel B.J."/>
            <person name="Hornburger P."/>
            <person name="Mueller R.-W."/>
            <person name="Bruemmer F."/>
            <person name="Labrenz M."/>
            <person name="Spormann A.M."/>
            <person name="Op den Camp H."/>
            <person name="Overmann J."/>
            <person name="Amann R."/>
            <person name="Jetten M.S.M."/>
            <person name="Mascher T."/>
            <person name="Medema M.H."/>
            <person name="Devos D.P."/>
            <person name="Kaster A.-K."/>
            <person name="Ovreas L."/>
            <person name="Rohde M."/>
            <person name="Galperin M.Y."/>
            <person name="Jogler C."/>
        </authorList>
    </citation>
    <scope>NUCLEOTIDE SEQUENCE [LARGE SCALE GENOMIC DNA]</scope>
    <source>
        <strain evidence="2 3">K23_9</strain>
    </source>
</reference>
<keyword evidence="1" id="KW-1133">Transmembrane helix</keyword>
<dbReference type="AlphaFoldDB" id="A0A517NTD2"/>
<feature type="transmembrane region" description="Helical" evidence="1">
    <location>
        <begin position="13"/>
        <end position="34"/>
    </location>
</feature>
<evidence type="ECO:0000313" key="3">
    <source>
        <dbReference type="Proteomes" id="UP000319817"/>
    </source>
</evidence>
<keyword evidence="1" id="KW-0472">Membrane</keyword>